<dbReference type="PROSITE" id="PS51318">
    <property type="entry name" value="TAT"/>
    <property type="match status" value="1"/>
</dbReference>
<keyword evidence="2" id="KW-0732">Signal</keyword>
<gene>
    <name evidence="3" type="ORF">GOARA_063_01060</name>
</gene>
<keyword evidence="4" id="KW-1185">Reference proteome</keyword>
<evidence type="ECO:0000256" key="1">
    <source>
        <dbReference type="SAM" id="MobiDB-lite"/>
    </source>
</evidence>
<dbReference type="AlphaFoldDB" id="G7H4Y2"/>
<feature type="compositionally biased region" description="Low complexity" evidence="1">
    <location>
        <begin position="98"/>
        <end position="128"/>
    </location>
</feature>
<dbReference type="InterPro" id="IPR006311">
    <property type="entry name" value="TAT_signal"/>
</dbReference>
<organism evidence="3 4">
    <name type="scientific">Gordonia araii NBRC 100433</name>
    <dbReference type="NCBI Taxonomy" id="1073574"/>
    <lineage>
        <taxon>Bacteria</taxon>
        <taxon>Bacillati</taxon>
        <taxon>Actinomycetota</taxon>
        <taxon>Actinomycetes</taxon>
        <taxon>Mycobacteriales</taxon>
        <taxon>Gordoniaceae</taxon>
        <taxon>Gordonia</taxon>
    </lineage>
</organism>
<dbReference type="STRING" id="1073574.GOARA_063_01060"/>
<dbReference type="Proteomes" id="UP000035088">
    <property type="component" value="Unassembled WGS sequence"/>
</dbReference>
<dbReference type="RefSeq" id="WP_007322982.1">
    <property type="nucleotide sequence ID" value="NZ_BAEE01000063.1"/>
</dbReference>
<feature type="chain" id="PRO_5039640208" evidence="2">
    <location>
        <begin position="32"/>
        <end position="180"/>
    </location>
</feature>
<sequence>MTSLSRRTLLRGAAAATVAVPLGAVALSACSSEPSPEEVLAGRLVPLASAAAASAATARQLRAVDTRNAAALDQIAAIRAEHEKLLRDEITRLHPSSASLISTPSAAPTPAAPGTSTPRTSAPGTTSAPPSPAPGIEQFGTSLTADADSAGKVATTTSGFQAGLTASISASIASLKGLLP</sequence>
<reference evidence="3 4" key="1">
    <citation type="submission" date="2011-11" db="EMBL/GenBank/DDBJ databases">
        <title>Whole genome shotgun sequence of Gordonia araii NBRC 100433.</title>
        <authorList>
            <person name="Yoshida Y."/>
            <person name="Hosoyama A."/>
            <person name="Tsuchikane K."/>
            <person name="Katsumata H."/>
            <person name="Yamazaki S."/>
            <person name="Fujita N."/>
        </authorList>
    </citation>
    <scope>NUCLEOTIDE SEQUENCE [LARGE SCALE GENOMIC DNA]</scope>
    <source>
        <strain evidence="3 4">NBRC 100433</strain>
    </source>
</reference>
<proteinExistence type="predicted"/>
<feature type="region of interest" description="Disordered" evidence="1">
    <location>
        <begin position="98"/>
        <end position="144"/>
    </location>
</feature>
<evidence type="ECO:0000256" key="2">
    <source>
        <dbReference type="SAM" id="SignalP"/>
    </source>
</evidence>
<evidence type="ECO:0000313" key="4">
    <source>
        <dbReference type="Proteomes" id="UP000035088"/>
    </source>
</evidence>
<dbReference type="EMBL" id="BAEE01000063">
    <property type="protein sequence ID" value="GAB10907.1"/>
    <property type="molecule type" value="Genomic_DNA"/>
</dbReference>
<accession>G7H4Y2</accession>
<dbReference type="PROSITE" id="PS51257">
    <property type="entry name" value="PROKAR_LIPOPROTEIN"/>
    <property type="match status" value="1"/>
</dbReference>
<name>G7H4Y2_9ACTN</name>
<feature type="signal peptide" evidence="2">
    <location>
        <begin position="1"/>
        <end position="31"/>
    </location>
</feature>
<comment type="caution">
    <text evidence="3">The sequence shown here is derived from an EMBL/GenBank/DDBJ whole genome shotgun (WGS) entry which is preliminary data.</text>
</comment>
<evidence type="ECO:0000313" key="3">
    <source>
        <dbReference type="EMBL" id="GAB10907.1"/>
    </source>
</evidence>
<protein>
    <submittedName>
        <fullName evidence="3">Uncharacterized protein</fullName>
    </submittedName>
</protein>